<dbReference type="EMBL" id="OVTA01000027">
    <property type="protein sequence ID" value="SPR98810.1"/>
    <property type="molecule type" value="Genomic_DNA"/>
</dbReference>
<gene>
    <name evidence="2" type="ORF">CBM2634_A50028</name>
</gene>
<name>A0A375J3Q9_9BURK</name>
<organism evidence="2 3">
    <name type="scientific">Cupriavidus taiwanensis</name>
    <dbReference type="NCBI Taxonomy" id="164546"/>
    <lineage>
        <taxon>Bacteria</taxon>
        <taxon>Pseudomonadati</taxon>
        <taxon>Pseudomonadota</taxon>
        <taxon>Betaproteobacteria</taxon>
        <taxon>Burkholderiales</taxon>
        <taxon>Burkholderiaceae</taxon>
        <taxon>Cupriavidus</taxon>
    </lineage>
</organism>
<reference evidence="2 3" key="1">
    <citation type="submission" date="2018-01" db="EMBL/GenBank/DDBJ databases">
        <authorList>
            <person name="Gaut B.S."/>
            <person name="Morton B.R."/>
            <person name="Clegg M.T."/>
            <person name="Duvall M.R."/>
        </authorList>
    </citation>
    <scope>NUCLEOTIDE SEQUENCE [LARGE SCALE GENOMIC DNA]</scope>
    <source>
        <strain evidence="2">Cupriavidus taiwanensis cmp 52</strain>
    </source>
</reference>
<evidence type="ECO:0000313" key="2">
    <source>
        <dbReference type="EMBL" id="SPR98810.1"/>
    </source>
</evidence>
<feature type="region of interest" description="Disordered" evidence="1">
    <location>
        <begin position="35"/>
        <end position="60"/>
    </location>
</feature>
<protein>
    <submittedName>
        <fullName evidence="2">Uncharacterized protein</fullName>
    </submittedName>
</protein>
<evidence type="ECO:0000313" key="3">
    <source>
        <dbReference type="Proteomes" id="UP000256805"/>
    </source>
</evidence>
<evidence type="ECO:0000256" key="1">
    <source>
        <dbReference type="SAM" id="MobiDB-lite"/>
    </source>
</evidence>
<sequence>MHCSARQNPVGTAGSNYQCAMATVSLPSLYHLPGYPNRRSDTRELSESSELQLALTRPEC</sequence>
<proteinExistence type="predicted"/>
<accession>A0A375J3Q9</accession>
<dbReference type="Proteomes" id="UP000256805">
    <property type="component" value="Unassembled WGS sequence"/>
</dbReference>
<dbReference type="AlphaFoldDB" id="A0A375J3Q9"/>